<protein>
    <submittedName>
        <fullName evidence="3">NAD(P)/FAD-dependent oxidoreductase</fullName>
        <ecNumber evidence="3">1.-.-.-</ecNumber>
    </submittedName>
</protein>
<accession>A0ABW0PW55</accession>
<reference evidence="4" key="1">
    <citation type="journal article" date="2019" name="Int. J. Syst. Evol. Microbiol.">
        <title>The Global Catalogue of Microorganisms (GCM) 10K type strain sequencing project: providing services to taxonomists for standard genome sequencing and annotation.</title>
        <authorList>
            <consortium name="The Broad Institute Genomics Platform"/>
            <consortium name="The Broad Institute Genome Sequencing Center for Infectious Disease"/>
            <person name="Wu L."/>
            <person name="Ma J."/>
        </authorList>
    </citation>
    <scope>NUCLEOTIDE SEQUENCE [LARGE SCALE GENOMIC DNA]</scope>
    <source>
        <strain evidence="4">KACC 12633</strain>
    </source>
</reference>
<keyword evidence="4" id="KW-1185">Reference proteome</keyword>
<evidence type="ECO:0000256" key="1">
    <source>
        <dbReference type="ARBA" id="ARBA00023002"/>
    </source>
</evidence>
<evidence type="ECO:0000313" key="4">
    <source>
        <dbReference type="Proteomes" id="UP001596150"/>
    </source>
</evidence>
<evidence type="ECO:0000313" key="3">
    <source>
        <dbReference type="EMBL" id="MFC5516765.1"/>
    </source>
</evidence>
<gene>
    <name evidence="3" type="ORF">ACFPP9_13350</name>
</gene>
<dbReference type="RefSeq" id="WP_266344001.1">
    <property type="nucleotide sequence ID" value="NZ_JAPKNH010000004.1"/>
</dbReference>
<dbReference type="Gene3D" id="3.50.50.60">
    <property type="entry name" value="FAD/NAD(P)-binding domain"/>
    <property type="match status" value="2"/>
</dbReference>
<evidence type="ECO:0000259" key="2">
    <source>
        <dbReference type="Pfam" id="PF01266"/>
    </source>
</evidence>
<dbReference type="EC" id="1.-.-.-" evidence="3"/>
<sequence>MRIGIIGSGIVGVATAHALLDEGHVVDLIDREGIAAGISAGNAGWIAHLDILPLASPKAWRNLPRWALDPLGPLAIRPAYLPALAPWLARFVAASRPSRIEASTQAIAALNGRALPAWQKRLAALGLDHHLRERGLLSIWADARGYHAALPLFERQRSLGMEVETLDAAALHALEPALGARAVAGALYPTGCHVSDPLDFTRALGEAAIARGAQERKFEAVEIRAGGGEVAIRTSFDSLALYDRIVVATGAWSKPLAASLGDKIPLDTERGYNVTLPSGSLGLTRPVMFEGEGFVTTPLDTGDRVGGSVEFAGLEAAPNFRRVDAILGRLKRYLPDADLSGGTRWMGFRPSTPDSLPVIGRATRDPRIVYAFGHAHHGLTQAAATAELVAGLIADRRPEFDLAPYSPERFAKRF</sequence>
<name>A0ABW0PW55_9HYPH</name>
<dbReference type="Proteomes" id="UP001596150">
    <property type="component" value="Unassembled WGS sequence"/>
</dbReference>
<dbReference type="PANTHER" id="PTHR13847">
    <property type="entry name" value="SARCOSINE DEHYDROGENASE-RELATED"/>
    <property type="match status" value="1"/>
</dbReference>
<feature type="domain" description="FAD dependent oxidoreductase" evidence="2">
    <location>
        <begin position="3"/>
        <end position="391"/>
    </location>
</feature>
<dbReference type="Pfam" id="PF01266">
    <property type="entry name" value="DAO"/>
    <property type="match status" value="1"/>
</dbReference>
<keyword evidence="1 3" id="KW-0560">Oxidoreductase</keyword>
<dbReference type="EMBL" id="JBHSML010000003">
    <property type="protein sequence ID" value="MFC5516765.1"/>
    <property type="molecule type" value="Genomic_DNA"/>
</dbReference>
<dbReference type="InterPro" id="IPR006076">
    <property type="entry name" value="FAD-dep_OxRdtase"/>
</dbReference>
<dbReference type="InterPro" id="IPR036188">
    <property type="entry name" value="FAD/NAD-bd_sf"/>
</dbReference>
<organism evidence="3 4">
    <name type="scientific">Kaistia terrae</name>
    <dbReference type="NCBI Taxonomy" id="537017"/>
    <lineage>
        <taxon>Bacteria</taxon>
        <taxon>Pseudomonadati</taxon>
        <taxon>Pseudomonadota</taxon>
        <taxon>Alphaproteobacteria</taxon>
        <taxon>Hyphomicrobiales</taxon>
        <taxon>Kaistiaceae</taxon>
        <taxon>Kaistia</taxon>
    </lineage>
</organism>
<comment type="caution">
    <text evidence="3">The sequence shown here is derived from an EMBL/GenBank/DDBJ whole genome shotgun (WGS) entry which is preliminary data.</text>
</comment>
<dbReference type="GO" id="GO:0016491">
    <property type="term" value="F:oxidoreductase activity"/>
    <property type="evidence" value="ECO:0007669"/>
    <property type="project" value="UniProtKB-KW"/>
</dbReference>
<proteinExistence type="predicted"/>
<dbReference type="PANTHER" id="PTHR13847:SF289">
    <property type="entry name" value="GLYCINE OXIDASE"/>
    <property type="match status" value="1"/>
</dbReference>
<dbReference type="SUPFAM" id="SSF51905">
    <property type="entry name" value="FAD/NAD(P)-binding domain"/>
    <property type="match status" value="1"/>
</dbReference>
<dbReference type="SUPFAM" id="SSF54373">
    <property type="entry name" value="FAD-linked reductases, C-terminal domain"/>
    <property type="match status" value="1"/>
</dbReference>
<dbReference type="Gene3D" id="3.30.9.10">
    <property type="entry name" value="D-Amino Acid Oxidase, subunit A, domain 2"/>
    <property type="match status" value="1"/>
</dbReference>